<dbReference type="Proteomes" id="UP000789759">
    <property type="component" value="Unassembled WGS sequence"/>
</dbReference>
<accession>A0A9N9JG98</accession>
<feature type="non-terminal residue" evidence="2">
    <location>
        <position position="330"/>
    </location>
</feature>
<protein>
    <submittedName>
        <fullName evidence="2">20376_t:CDS:1</fullName>
    </submittedName>
</protein>
<feature type="compositionally biased region" description="Basic and acidic residues" evidence="1">
    <location>
        <begin position="301"/>
        <end position="315"/>
    </location>
</feature>
<evidence type="ECO:0000313" key="2">
    <source>
        <dbReference type="EMBL" id="CAG8777648.1"/>
    </source>
</evidence>
<feature type="compositionally biased region" description="Polar residues" evidence="1">
    <location>
        <begin position="41"/>
        <end position="60"/>
    </location>
</feature>
<feature type="region of interest" description="Disordered" evidence="1">
    <location>
        <begin position="242"/>
        <end position="262"/>
    </location>
</feature>
<proteinExistence type="predicted"/>
<evidence type="ECO:0000313" key="3">
    <source>
        <dbReference type="Proteomes" id="UP000789759"/>
    </source>
</evidence>
<reference evidence="2" key="1">
    <citation type="submission" date="2021-06" db="EMBL/GenBank/DDBJ databases">
        <authorList>
            <person name="Kallberg Y."/>
            <person name="Tangrot J."/>
            <person name="Rosling A."/>
        </authorList>
    </citation>
    <scope>NUCLEOTIDE SEQUENCE</scope>
    <source>
        <strain evidence="2">FL966</strain>
    </source>
</reference>
<name>A0A9N9JG98_9GLOM</name>
<comment type="caution">
    <text evidence="2">The sequence shown here is derived from an EMBL/GenBank/DDBJ whole genome shotgun (WGS) entry which is preliminary data.</text>
</comment>
<gene>
    <name evidence="2" type="ORF">CPELLU_LOCUS16211</name>
</gene>
<sequence>MLLSLFTKSSETPVFYKKIRTSNTYEEETSLSSGPSKSLSEQTKAQVLNSQEPKALSTQKAQEAHIVTDLKVSKALNKKNTDSVKNDDALFTSADNTYTEIKTETAEKEPTEDTPKELTNSLIENHSIDTNMIVNSLTTLYSDSKIAKSSFISNDDNKFQLVLDEQVAQETKELKEITNTQKEELKENKTYITKEKILSIERNDNTETLLEQNNNISTHNEELFQEFVEYQDFKKRIESYSKEKSANIRPEQELHEGSSANKKENLYLQDDVSIINGVSLQKNDITQDKQKRPLSPLIEIDNDKRNSTPSKDKNLSSDPISALCDELAAL</sequence>
<feature type="region of interest" description="Disordered" evidence="1">
    <location>
        <begin position="285"/>
        <end position="318"/>
    </location>
</feature>
<organism evidence="2 3">
    <name type="scientific">Cetraspora pellucida</name>
    <dbReference type="NCBI Taxonomy" id="1433469"/>
    <lineage>
        <taxon>Eukaryota</taxon>
        <taxon>Fungi</taxon>
        <taxon>Fungi incertae sedis</taxon>
        <taxon>Mucoromycota</taxon>
        <taxon>Glomeromycotina</taxon>
        <taxon>Glomeromycetes</taxon>
        <taxon>Diversisporales</taxon>
        <taxon>Gigasporaceae</taxon>
        <taxon>Cetraspora</taxon>
    </lineage>
</organism>
<keyword evidence="3" id="KW-1185">Reference proteome</keyword>
<dbReference type="AlphaFoldDB" id="A0A9N9JG98"/>
<feature type="compositionally biased region" description="Low complexity" evidence="1">
    <location>
        <begin position="30"/>
        <end position="40"/>
    </location>
</feature>
<evidence type="ECO:0000256" key="1">
    <source>
        <dbReference type="SAM" id="MobiDB-lite"/>
    </source>
</evidence>
<dbReference type="EMBL" id="CAJVQA010023253">
    <property type="protein sequence ID" value="CAG8777648.1"/>
    <property type="molecule type" value="Genomic_DNA"/>
</dbReference>
<feature type="region of interest" description="Disordered" evidence="1">
    <location>
        <begin position="17"/>
        <end position="60"/>
    </location>
</feature>